<organism evidence="1 2">
    <name type="scientific">Actinoplanes couchii</name>
    <dbReference type="NCBI Taxonomy" id="403638"/>
    <lineage>
        <taxon>Bacteria</taxon>
        <taxon>Bacillati</taxon>
        <taxon>Actinomycetota</taxon>
        <taxon>Actinomycetes</taxon>
        <taxon>Micromonosporales</taxon>
        <taxon>Micromonosporaceae</taxon>
        <taxon>Actinoplanes</taxon>
    </lineage>
</organism>
<evidence type="ECO:0000313" key="1">
    <source>
        <dbReference type="EMBL" id="GID57117.1"/>
    </source>
</evidence>
<dbReference type="EMBL" id="BOMG01000065">
    <property type="protein sequence ID" value="GID57117.1"/>
    <property type="molecule type" value="Genomic_DNA"/>
</dbReference>
<keyword evidence="2" id="KW-1185">Reference proteome</keyword>
<reference evidence="1 2" key="1">
    <citation type="submission" date="2021-01" db="EMBL/GenBank/DDBJ databases">
        <title>Whole genome shotgun sequence of Actinoplanes couchii NBRC 106145.</title>
        <authorList>
            <person name="Komaki H."/>
            <person name="Tamura T."/>
        </authorList>
    </citation>
    <scope>NUCLEOTIDE SEQUENCE [LARGE SCALE GENOMIC DNA]</scope>
    <source>
        <strain evidence="1 2">NBRC 106145</strain>
    </source>
</reference>
<sequence length="76" mass="8297">MFAERGRGLPDQLGGPQDVLGRHLGGGRVLDQEAQCLAQLADRRAPPWQPSVLGFTHSNRFLYTGVSDLVNLITLL</sequence>
<accession>A0ABQ3XF31</accession>
<protein>
    <submittedName>
        <fullName evidence="1">Uncharacterized protein</fullName>
    </submittedName>
</protein>
<name>A0ABQ3XF31_9ACTN</name>
<proteinExistence type="predicted"/>
<evidence type="ECO:0000313" key="2">
    <source>
        <dbReference type="Proteomes" id="UP000612282"/>
    </source>
</evidence>
<comment type="caution">
    <text evidence="1">The sequence shown here is derived from an EMBL/GenBank/DDBJ whole genome shotgun (WGS) entry which is preliminary data.</text>
</comment>
<gene>
    <name evidence="1" type="ORF">Aco03nite_055210</name>
</gene>
<dbReference type="Proteomes" id="UP000612282">
    <property type="component" value="Unassembled WGS sequence"/>
</dbReference>